<gene>
    <name evidence="8" type="ORF">KTS37_11870</name>
</gene>
<dbReference type="InterPro" id="IPR003661">
    <property type="entry name" value="HisK_dim/P_dom"/>
</dbReference>
<dbReference type="CDD" id="cd00082">
    <property type="entry name" value="HisKA"/>
    <property type="match status" value="1"/>
</dbReference>
<dbReference type="InterPro" id="IPR035965">
    <property type="entry name" value="PAS-like_dom_sf"/>
</dbReference>
<evidence type="ECO:0000313" key="9">
    <source>
        <dbReference type="Proteomes" id="UP001166304"/>
    </source>
</evidence>
<dbReference type="SMART" id="SM00387">
    <property type="entry name" value="HATPase_c"/>
    <property type="match status" value="1"/>
</dbReference>
<dbReference type="RefSeq" id="WP_162413361.1">
    <property type="nucleotide sequence ID" value="NZ_JAHQXE010000003.1"/>
</dbReference>
<sequence length="350" mass="37868">MTDDLPDRTRLAEAVFDEHPDQIAVIDTDGVIQATNRAWETFGIENGAQIGSDMVGENYLTVCRTGDDELGTRAADGIEAVIEGEQSTFSLEYPCHAPEEERWFTMRVREFEFDGDPLVLVVHADITDRFLAEQAVSERNDLLELVTGILSHDLRNPLSVALARNEMLASDDDGHVGAVERSLERMNDIIDDALLIARETDVVAVERLDLGDAAREAWSHVRTDGGELHAPTDASIAADRTLLLQLFENLFRNSIEHGTPDGADGDTETAVTLTVEVGDDGFSVADDGPGIPADQREQVFEAGFTTDSGGSGLGLLIVREIATAHGWEIDVTDGPDGGAMFVVSGVTVYD</sequence>
<comment type="catalytic activity">
    <reaction evidence="1">
        <text>ATP + protein L-histidine = ADP + protein N-phospho-L-histidine.</text>
        <dbReference type="EC" id="2.7.13.3"/>
    </reaction>
</comment>
<dbReference type="InterPro" id="IPR004358">
    <property type="entry name" value="Sig_transdc_His_kin-like_C"/>
</dbReference>
<evidence type="ECO:0000256" key="1">
    <source>
        <dbReference type="ARBA" id="ARBA00000085"/>
    </source>
</evidence>
<evidence type="ECO:0000256" key="2">
    <source>
        <dbReference type="ARBA" id="ARBA00012438"/>
    </source>
</evidence>
<dbReference type="Pfam" id="PF00512">
    <property type="entry name" value="HisKA"/>
    <property type="match status" value="1"/>
</dbReference>
<evidence type="ECO:0000259" key="7">
    <source>
        <dbReference type="PROSITE" id="PS50109"/>
    </source>
</evidence>
<dbReference type="CDD" id="cd00075">
    <property type="entry name" value="HATPase"/>
    <property type="match status" value="1"/>
</dbReference>
<dbReference type="EC" id="2.7.13.3" evidence="2"/>
<dbReference type="EMBL" id="JAHQXE010000003">
    <property type="protein sequence ID" value="MBV0902486.1"/>
    <property type="molecule type" value="Genomic_DNA"/>
</dbReference>
<dbReference type="InterPro" id="IPR000014">
    <property type="entry name" value="PAS"/>
</dbReference>
<dbReference type="AlphaFoldDB" id="A0AA41KI54"/>
<dbReference type="Pfam" id="PF08448">
    <property type="entry name" value="PAS_4"/>
    <property type="match status" value="1"/>
</dbReference>
<dbReference type="InterPro" id="IPR005467">
    <property type="entry name" value="His_kinase_dom"/>
</dbReference>
<evidence type="ECO:0000256" key="6">
    <source>
        <dbReference type="ARBA" id="ARBA00023012"/>
    </source>
</evidence>
<dbReference type="GO" id="GO:0000155">
    <property type="term" value="F:phosphorelay sensor kinase activity"/>
    <property type="evidence" value="ECO:0007669"/>
    <property type="project" value="InterPro"/>
</dbReference>
<feature type="domain" description="Histidine kinase" evidence="7">
    <location>
        <begin position="149"/>
        <end position="344"/>
    </location>
</feature>
<dbReference type="InterPro" id="IPR050736">
    <property type="entry name" value="Sensor_HK_Regulatory"/>
</dbReference>
<dbReference type="Gene3D" id="3.30.450.20">
    <property type="entry name" value="PAS domain"/>
    <property type="match status" value="1"/>
</dbReference>
<keyword evidence="5 8" id="KW-0418">Kinase</keyword>
<evidence type="ECO:0000256" key="3">
    <source>
        <dbReference type="ARBA" id="ARBA00022553"/>
    </source>
</evidence>
<dbReference type="InterPro" id="IPR036097">
    <property type="entry name" value="HisK_dim/P_sf"/>
</dbReference>
<accession>A0AA41KI54</accession>
<evidence type="ECO:0000313" key="8">
    <source>
        <dbReference type="EMBL" id="MBV0902486.1"/>
    </source>
</evidence>
<evidence type="ECO:0000256" key="4">
    <source>
        <dbReference type="ARBA" id="ARBA00022679"/>
    </source>
</evidence>
<evidence type="ECO:0000256" key="5">
    <source>
        <dbReference type="ARBA" id="ARBA00022777"/>
    </source>
</evidence>
<dbReference type="Proteomes" id="UP001166304">
    <property type="component" value="Unassembled WGS sequence"/>
</dbReference>
<name>A0AA41KI54_9EURY</name>
<organism evidence="8 9">
    <name type="scientific">Haloarcula salina</name>
    <dbReference type="NCBI Taxonomy" id="1429914"/>
    <lineage>
        <taxon>Archaea</taxon>
        <taxon>Methanobacteriati</taxon>
        <taxon>Methanobacteriota</taxon>
        <taxon>Stenosarchaea group</taxon>
        <taxon>Halobacteria</taxon>
        <taxon>Halobacteriales</taxon>
        <taxon>Haloarculaceae</taxon>
        <taxon>Haloarcula</taxon>
    </lineage>
</organism>
<dbReference type="PROSITE" id="PS50109">
    <property type="entry name" value="HIS_KIN"/>
    <property type="match status" value="1"/>
</dbReference>
<dbReference type="Gene3D" id="3.30.565.10">
    <property type="entry name" value="Histidine kinase-like ATPase, C-terminal domain"/>
    <property type="match status" value="1"/>
</dbReference>
<dbReference type="InterPro" id="IPR036890">
    <property type="entry name" value="HATPase_C_sf"/>
</dbReference>
<reference evidence="8" key="1">
    <citation type="submission" date="2021-06" db="EMBL/GenBank/DDBJ databases">
        <title>New haloarchaea isolates fom saline soil.</title>
        <authorList>
            <person name="Duran-Viseras A."/>
            <person name="Sanchez-Porro C.S."/>
            <person name="Ventosa A."/>
        </authorList>
    </citation>
    <scope>NUCLEOTIDE SEQUENCE</scope>
    <source>
        <strain evidence="8">JCM 18369</strain>
    </source>
</reference>
<dbReference type="SUPFAM" id="SSF55785">
    <property type="entry name" value="PYP-like sensor domain (PAS domain)"/>
    <property type="match status" value="1"/>
</dbReference>
<keyword evidence="9" id="KW-1185">Reference proteome</keyword>
<comment type="caution">
    <text evidence="8">The sequence shown here is derived from an EMBL/GenBank/DDBJ whole genome shotgun (WGS) entry which is preliminary data.</text>
</comment>
<dbReference type="InterPro" id="IPR003594">
    <property type="entry name" value="HATPase_dom"/>
</dbReference>
<dbReference type="SMART" id="SM00388">
    <property type="entry name" value="HisKA"/>
    <property type="match status" value="1"/>
</dbReference>
<keyword evidence="4" id="KW-0808">Transferase</keyword>
<proteinExistence type="predicted"/>
<keyword evidence="3" id="KW-0597">Phosphoprotein</keyword>
<keyword evidence="6" id="KW-0902">Two-component regulatory system</keyword>
<protein>
    <recommendedName>
        <fullName evidence="2">histidine kinase</fullName>
        <ecNumber evidence="2">2.7.13.3</ecNumber>
    </recommendedName>
</protein>
<dbReference type="Pfam" id="PF02518">
    <property type="entry name" value="HATPase_c"/>
    <property type="match status" value="1"/>
</dbReference>
<dbReference type="InterPro" id="IPR013656">
    <property type="entry name" value="PAS_4"/>
</dbReference>
<dbReference type="PANTHER" id="PTHR43711:SF1">
    <property type="entry name" value="HISTIDINE KINASE 1"/>
    <property type="match status" value="1"/>
</dbReference>
<dbReference type="SUPFAM" id="SSF47384">
    <property type="entry name" value="Homodimeric domain of signal transducing histidine kinase"/>
    <property type="match status" value="1"/>
</dbReference>
<dbReference type="NCBIfam" id="TIGR00229">
    <property type="entry name" value="sensory_box"/>
    <property type="match status" value="1"/>
</dbReference>
<dbReference type="SUPFAM" id="SSF55874">
    <property type="entry name" value="ATPase domain of HSP90 chaperone/DNA topoisomerase II/histidine kinase"/>
    <property type="match status" value="1"/>
</dbReference>
<dbReference type="PRINTS" id="PR00344">
    <property type="entry name" value="BCTRLSENSOR"/>
</dbReference>
<dbReference type="Gene3D" id="1.10.287.130">
    <property type="match status" value="1"/>
</dbReference>
<dbReference type="PANTHER" id="PTHR43711">
    <property type="entry name" value="TWO-COMPONENT HISTIDINE KINASE"/>
    <property type="match status" value="1"/>
</dbReference>